<dbReference type="InterPro" id="IPR036291">
    <property type="entry name" value="NAD(P)-bd_dom_sf"/>
</dbReference>
<evidence type="ECO:0000259" key="1">
    <source>
        <dbReference type="Pfam" id="PF13460"/>
    </source>
</evidence>
<dbReference type="PANTHER" id="PTHR43355:SF2">
    <property type="entry name" value="FLAVIN REDUCTASE (NADPH)"/>
    <property type="match status" value="1"/>
</dbReference>
<dbReference type="Proteomes" id="UP000789595">
    <property type="component" value="Unassembled WGS sequence"/>
</dbReference>
<dbReference type="OrthoDB" id="63935at2759"/>
<dbReference type="Pfam" id="PF13460">
    <property type="entry name" value="NAD_binding_10"/>
    <property type="match status" value="1"/>
</dbReference>
<dbReference type="SUPFAM" id="SSF51735">
    <property type="entry name" value="NAD(P)-binding Rossmann-fold domains"/>
    <property type="match status" value="1"/>
</dbReference>
<dbReference type="Gene3D" id="3.40.50.720">
    <property type="entry name" value="NAD(P)-binding Rossmann-like Domain"/>
    <property type="match status" value="1"/>
</dbReference>
<dbReference type="EMBL" id="CAKKNE010000005">
    <property type="protein sequence ID" value="CAH0377194.1"/>
    <property type="molecule type" value="Genomic_DNA"/>
</dbReference>
<accession>A0A8J2ST34</accession>
<dbReference type="InterPro" id="IPR051606">
    <property type="entry name" value="Polyketide_Oxido-like"/>
</dbReference>
<keyword evidence="3" id="KW-1185">Reference proteome</keyword>
<gene>
    <name evidence="2" type="ORF">PECAL_5P17650</name>
</gene>
<protein>
    <recommendedName>
        <fullName evidence="1">NAD(P)-binding domain-containing protein</fullName>
    </recommendedName>
</protein>
<evidence type="ECO:0000313" key="3">
    <source>
        <dbReference type="Proteomes" id="UP000789595"/>
    </source>
</evidence>
<reference evidence="2" key="1">
    <citation type="submission" date="2021-11" db="EMBL/GenBank/DDBJ databases">
        <authorList>
            <consortium name="Genoscope - CEA"/>
            <person name="William W."/>
        </authorList>
    </citation>
    <scope>NUCLEOTIDE SEQUENCE</scope>
</reference>
<evidence type="ECO:0000313" key="2">
    <source>
        <dbReference type="EMBL" id="CAH0377194.1"/>
    </source>
</evidence>
<name>A0A8J2ST34_9STRA</name>
<dbReference type="PANTHER" id="PTHR43355">
    <property type="entry name" value="FLAVIN REDUCTASE (NADPH)"/>
    <property type="match status" value="1"/>
</dbReference>
<feature type="domain" description="NAD(P)-binding" evidence="1">
    <location>
        <begin position="8"/>
        <end position="195"/>
    </location>
</feature>
<proteinExistence type="predicted"/>
<dbReference type="GO" id="GO:0016646">
    <property type="term" value="F:oxidoreductase activity, acting on the CH-NH group of donors, NAD or NADP as acceptor"/>
    <property type="evidence" value="ECO:0007669"/>
    <property type="project" value="TreeGrafter"/>
</dbReference>
<dbReference type="AlphaFoldDB" id="A0A8J2ST34"/>
<organism evidence="2 3">
    <name type="scientific">Pelagomonas calceolata</name>
    <dbReference type="NCBI Taxonomy" id="35677"/>
    <lineage>
        <taxon>Eukaryota</taxon>
        <taxon>Sar</taxon>
        <taxon>Stramenopiles</taxon>
        <taxon>Ochrophyta</taxon>
        <taxon>Pelagophyceae</taxon>
        <taxon>Pelagomonadales</taxon>
        <taxon>Pelagomonadaceae</taxon>
        <taxon>Pelagomonas</taxon>
    </lineage>
</organism>
<comment type="caution">
    <text evidence="2">The sequence shown here is derived from an EMBL/GenBank/DDBJ whole genome shotgun (WGS) entry which is preliminary data.</text>
</comment>
<dbReference type="InterPro" id="IPR016040">
    <property type="entry name" value="NAD(P)-bd_dom"/>
</dbReference>
<sequence>MKLLVIAATGNLGKAIVNAALRDGHDVSVLVRDGTKVPWNGEQLTKVYVSASGSLGDQVAIALAGDTFDAVALAVGAQAEDAVRTTISAVAAAKPSPVLLTTGGAPALILRPGNSCVDKCFGGAQWAKDLRDLHLGVTFAALQASTIPTWTMVCPGTMVKKAEGAHSFHRTQPDVIDESVVGASLLYEAVAQAFLDVGEELVKKRDKSKYNKARVAFKGGGEMSCYQLCMTTLVGCPCV</sequence>